<evidence type="ECO:0000313" key="1">
    <source>
        <dbReference type="EMBL" id="VEL38027.1"/>
    </source>
</evidence>
<gene>
    <name evidence="1" type="ORF">PXEA_LOCUS31467</name>
</gene>
<reference evidence="1" key="1">
    <citation type="submission" date="2018-11" db="EMBL/GenBank/DDBJ databases">
        <authorList>
            <consortium name="Pathogen Informatics"/>
        </authorList>
    </citation>
    <scope>NUCLEOTIDE SEQUENCE</scope>
</reference>
<protein>
    <submittedName>
        <fullName evidence="1">Uncharacterized protein</fullName>
    </submittedName>
</protein>
<evidence type="ECO:0000313" key="2">
    <source>
        <dbReference type="Proteomes" id="UP000784294"/>
    </source>
</evidence>
<keyword evidence="2" id="KW-1185">Reference proteome</keyword>
<comment type="caution">
    <text evidence="1">The sequence shown here is derived from an EMBL/GenBank/DDBJ whole genome shotgun (WGS) entry which is preliminary data.</text>
</comment>
<proteinExistence type="predicted"/>
<name>A0A3S5FGG6_9PLAT</name>
<dbReference type="Proteomes" id="UP000784294">
    <property type="component" value="Unassembled WGS sequence"/>
</dbReference>
<sequence>MCALLWQAECDLVTLAIHPEPSLSMGLTDSGLQSGSPHCLADPFLHFLVDRFHSDLVPVCFLIHALFVKALEARALPPHRAVRLRSDCHACRFQTFPSSIKPVI</sequence>
<accession>A0A3S5FGG6</accession>
<dbReference type="EMBL" id="CAAALY010256665">
    <property type="protein sequence ID" value="VEL38027.1"/>
    <property type="molecule type" value="Genomic_DNA"/>
</dbReference>
<dbReference type="AlphaFoldDB" id="A0A3S5FGG6"/>
<organism evidence="1 2">
    <name type="scientific">Protopolystoma xenopodis</name>
    <dbReference type="NCBI Taxonomy" id="117903"/>
    <lineage>
        <taxon>Eukaryota</taxon>
        <taxon>Metazoa</taxon>
        <taxon>Spiralia</taxon>
        <taxon>Lophotrochozoa</taxon>
        <taxon>Platyhelminthes</taxon>
        <taxon>Monogenea</taxon>
        <taxon>Polyopisthocotylea</taxon>
        <taxon>Polystomatidea</taxon>
        <taxon>Polystomatidae</taxon>
        <taxon>Protopolystoma</taxon>
    </lineage>
</organism>